<protein>
    <submittedName>
        <fullName evidence="2">GNAT family N-acetyltransferase</fullName>
    </submittedName>
</protein>
<dbReference type="EMBL" id="BAAAUX010000007">
    <property type="protein sequence ID" value="GAA2781982.1"/>
    <property type="molecule type" value="Genomic_DNA"/>
</dbReference>
<dbReference type="PANTHER" id="PTHR43072">
    <property type="entry name" value="N-ACETYLTRANSFERASE"/>
    <property type="match status" value="1"/>
</dbReference>
<reference evidence="2 3" key="1">
    <citation type="journal article" date="2019" name="Int. J. Syst. Evol. Microbiol.">
        <title>The Global Catalogue of Microorganisms (GCM) 10K type strain sequencing project: providing services to taxonomists for standard genome sequencing and annotation.</title>
        <authorList>
            <consortium name="The Broad Institute Genomics Platform"/>
            <consortium name="The Broad Institute Genome Sequencing Center for Infectious Disease"/>
            <person name="Wu L."/>
            <person name="Ma J."/>
        </authorList>
    </citation>
    <scope>NUCLEOTIDE SEQUENCE [LARGE SCALE GENOMIC DNA]</scope>
    <source>
        <strain evidence="2 3">JCM 9383</strain>
    </source>
</reference>
<dbReference type="PROSITE" id="PS51186">
    <property type="entry name" value="GNAT"/>
    <property type="match status" value="1"/>
</dbReference>
<evidence type="ECO:0000313" key="3">
    <source>
        <dbReference type="Proteomes" id="UP001500979"/>
    </source>
</evidence>
<organism evidence="2 3">
    <name type="scientific">Saccharopolyspora taberi</name>
    <dbReference type="NCBI Taxonomy" id="60895"/>
    <lineage>
        <taxon>Bacteria</taxon>
        <taxon>Bacillati</taxon>
        <taxon>Actinomycetota</taxon>
        <taxon>Actinomycetes</taxon>
        <taxon>Pseudonocardiales</taxon>
        <taxon>Pseudonocardiaceae</taxon>
        <taxon>Saccharopolyspora</taxon>
    </lineage>
</organism>
<dbReference type="InterPro" id="IPR016181">
    <property type="entry name" value="Acyl_CoA_acyltransferase"/>
</dbReference>
<gene>
    <name evidence="2" type="ORF">GCM10010470_14910</name>
</gene>
<comment type="caution">
    <text evidence="2">The sequence shown here is derived from an EMBL/GenBank/DDBJ whole genome shotgun (WGS) entry which is preliminary data.</text>
</comment>
<proteinExistence type="predicted"/>
<evidence type="ECO:0000313" key="2">
    <source>
        <dbReference type="EMBL" id="GAA2781982.1"/>
    </source>
</evidence>
<evidence type="ECO:0000259" key="1">
    <source>
        <dbReference type="PROSITE" id="PS51186"/>
    </source>
</evidence>
<dbReference type="Pfam" id="PF00583">
    <property type="entry name" value="Acetyltransf_1"/>
    <property type="match status" value="1"/>
</dbReference>
<feature type="domain" description="N-acetyltransferase" evidence="1">
    <location>
        <begin position="2"/>
        <end position="165"/>
    </location>
</feature>
<name>A0ABN3V8G6_9PSEU</name>
<sequence>MALIRPAGPGDLDQVEEIYAHYVTTSVATFELEPPGPDDWRERHANITTGGLPFLVAEDGGEVLGYAYCSPWRTRPAYRHTVENTVYLAPSATGRGLGRALLEELLAECARTGVREVIAVIADSGDPASVRLHERCGFTPAGRLSRVGRKHGRWLDTLLYQRSLA</sequence>
<keyword evidence="3" id="KW-1185">Reference proteome</keyword>
<dbReference type="InterPro" id="IPR000182">
    <property type="entry name" value="GNAT_dom"/>
</dbReference>
<dbReference type="Gene3D" id="3.40.630.30">
    <property type="match status" value="1"/>
</dbReference>
<accession>A0ABN3V8G6</accession>
<dbReference type="CDD" id="cd04301">
    <property type="entry name" value="NAT_SF"/>
    <property type="match status" value="1"/>
</dbReference>
<dbReference type="Proteomes" id="UP001500979">
    <property type="component" value="Unassembled WGS sequence"/>
</dbReference>
<dbReference type="SUPFAM" id="SSF55729">
    <property type="entry name" value="Acyl-CoA N-acyltransferases (Nat)"/>
    <property type="match status" value="1"/>
</dbReference>
<dbReference type="PANTHER" id="PTHR43072:SF8">
    <property type="entry name" value="ACYLTRANSFERASE FABY-RELATED"/>
    <property type="match status" value="1"/>
</dbReference>
<dbReference type="RefSeq" id="WP_344678709.1">
    <property type="nucleotide sequence ID" value="NZ_BAAAUX010000007.1"/>
</dbReference>